<dbReference type="InterPro" id="IPR050708">
    <property type="entry name" value="T6SS_VgrG/RHS"/>
</dbReference>
<proteinExistence type="predicted"/>
<evidence type="ECO:0000256" key="2">
    <source>
        <dbReference type="SAM" id="MobiDB-lite"/>
    </source>
</evidence>
<name>A0A2A2AK01_9BURK</name>
<dbReference type="NCBIfam" id="TIGR01643">
    <property type="entry name" value="YD_repeat_2x"/>
    <property type="match status" value="11"/>
</dbReference>
<evidence type="ECO:0000259" key="4">
    <source>
        <dbReference type="Pfam" id="PF25023"/>
    </source>
</evidence>
<evidence type="ECO:0000313" key="5">
    <source>
        <dbReference type="EMBL" id="PAT38083.1"/>
    </source>
</evidence>
<feature type="region of interest" description="Disordered" evidence="2">
    <location>
        <begin position="928"/>
        <end position="947"/>
    </location>
</feature>
<feature type="region of interest" description="Disordered" evidence="2">
    <location>
        <begin position="574"/>
        <end position="597"/>
    </location>
</feature>
<dbReference type="NCBIfam" id="TIGR03696">
    <property type="entry name" value="Rhs_assc_core"/>
    <property type="match status" value="1"/>
</dbReference>
<sequence length="1443" mass="160193">MPLPAPLAPCHAAPSRRSMPWLLTLLLALSPLLPLPAQAQPHLSGAATPWVAEVELGVGLQLSASAPSVRQPNGEYRETHIDLRVNALGGPIDIARSWSQGRWWLNPAWAPLNFELDPLDGSARVIERAGLIYERSGSSELFISKANSYAPVFIRKTTSNPYSGQAPGWQWSDRLGNTIDYDRQGRILGYANPSGVQVRFVYDSASSIRILDHLDQLAYRLSLQDGLVTQVQDRAGRSVHYHWSGAGEQRRLSQVTDVAGHTWQYRYDSHGQLTQRIDPLGEQQGDTITVRYASSVAAPPAQLTVGSAGQTYDPSGASGPRHKLRHIWGAARVAQLIDSRGTSSSSTEYLKEKRQYQVSQTDHRGNHIQITYDLAGFELARSFNGQATHRRQWDGNYHSIVTNARGLSTRYDYDHNRQITQIIHPDGSRESSQYNARGQKTRHVNELGIVSTWQYDQAGRLIEHIQAAGAPEQKVHRWQYDPYGQAIRYQLSPTGEPGDPQTITTAWQYDHWGNRISQTDALGQVTRYQYDAVGNLIARTDPLGRTSRYQYNSRSQLIAHTSALGHTRQYTYDARGQKTQSTDPLGHSQSTRYDRHGRIQSQTDALGHTTGYHYNEYGDLIQTTSAQGLSSTTEYDKEGRPTLQTDPQGNRISYHYGAKGTEQADLLIQIHYPGGLQTHYQYDQRGRKTVTTQKATSGPGAGQELRTSTTYDSAGQAVAHTSAAGKTTLTEYDSLGRVRANTDPDGHSTHYQYNLQDQATRVTDASGNVHQYQYDALKRLTQETRPEGGQTHYRYDAAGQLIERTDPDGNTSAWQYDLDGRTTHESKTHPSGQATLSQTTRYHYDAAGRLTGYEQHNGAGQRISQATYQLDALGRTSEETLSYGQGSNAISASLAQSWNADGQKTSQTYPDGSTAHYHYEQGLLKTASLPASQGSNPGNPGNPAPITWQSYAWNQPSAIQYPGVTRHNHYDGFWRYQRIHARRADSTNPANPANPTNPNTPSLLELSYQYDPDSNITHIQRQAGADIQGSTDYRYDRLDRLIQASPSLSLQELGLPHEHYSYDAVHNRTASAHQPGPWQYASGNRLTQWGQQQQATRYQYNHSGHITQKTQGGTNNPGNPGSPNASATSTTSYHYDAAQRLVHIEQNGQTIARYHYDPKGRRIAKTTGQGSEQTTTWYVYAEEGLIAELNEQGQTQKSYGWEPDSPWGTKILWQADHHSSSGTGSNTGTNPNAPTSSKTYHYIHSDHLGTPQIATDKNGQQTWAQVSEAFGKATISANASTEINIRFPGQYYDQETGTHYNFHRDYDPSTGRYLQSDPIGLNGGVNLFSYVEQSPLNNMDIYGLQSNGCGAAGSLFKPPDAPFGFDFLHCCNSHDECYGDCDGPSKRECDLQFCSCMADVCSMQNQLPKRMLCMDARDIYCVAVMAFGGDAFRNARGDCNCEK</sequence>
<organism evidence="5 6">
    <name type="scientific">Vandammella animalimorsus</name>
    <dbReference type="NCBI Taxonomy" id="2029117"/>
    <lineage>
        <taxon>Bacteria</taxon>
        <taxon>Pseudomonadati</taxon>
        <taxon>Pseudomonadota</taxon>
        <taxon>Betaproteobacteria</taxon>
        <taxon>Burkholderiales</taxon>
        <taxon>Comamonadaceae</taxon>
        <taxon>Vandammella</taxon>
    </lineage>
</organism>
<dbReference type="Pfam" id="PF05593">
    <property type="entry name" value="RHS_repeat"/>
    <property type="match status" value="7"/>
</dbReference>
<dbReference type="EMBL" id="NSJB01000001">
    <property type="protein sequence ID" value="PAT38083.1"/>
    <property type="molecule type" value="Genomic_DNA"/>
</dbReference>
<keyword evidence="3" id="KW-0732">Signal</keyword>
<dbReference type="GO" id="GO:0004623">
    <property type="term" value="F:phospholipase A2 activity"/>
    <property type="evidence" value="ECO:0007669"/>
    <property type="project" value="InterPro"/>
</dbReference>
<dbReference type="InterPro" id="IPR056823">
    <property type="entry name" value="TEN-like_YD-shell"/>
</dbReference>
<feature type="domain" description="Teneurin-like YD-shell" evidence="4">
    <location>
        <begin position="1237"/>
        <end position="1317"/>
    </location>
</feature>
<feature type="domain" description="Teneurin-like YD-shell" evidence="4">
    <location>
        <begin position="1003"/>
        <end position="1172"/>
    </location>
</feature>
<dbReference type="GO" id="GO:0006644">
    <property type="term" value="P:phospholipid metabolic process"/>
    <property type="evidence" value="ECO:0007669"/>
    <property type="project" value="InterPro"/>
</dbReference>
<dbReference type="InterPro" id="IPR006530">
    <property type="entry name" value="YD"/>
</dbReference>
<feature type="compositionally biased region" description="Low complexity" evidence="2">
    <location>
        <begin position="1112"/>
        <end position="1124"/>
    </location>
</feature>
<keyword evidence="6" id="KW-1185">Reference proteome</keyword>
<feature type="compositionally biased region" description="Polar residues" evidence="2">
    <location>
        <begin position="577"/>
        <end position="591"/>
    </location>
</feature>
<dbReference type="Pfam" id="PF25023">
    <property type="entry name" value="TEN_YD-shell"/>
    <property type="match status" value="2"/>
</dbReference>
<dbReference type="PANTHER" id="PTHR32305:SF15">
    <property type="entry name" value="PROTEIN RHSA-RELATED"/>
    <property type="match status" value="1"/>
</dbReference>
<gene>
    <name evidence="5" type="ORF">CK625_00720</name>
</gene>
<dbReference type="PANTHER" id="PTHR32305">
    <property type="match status" value="1"/>
</dbReference>
<protein>
    <recommendedName>
        <fullName evidence="4">Teneurin-like YD-shell domain-containing protein</fullName>
    </recommendedName>
</protein>
<dbReference type="Gene3D" id="2.180.10.10">
    <property type="entry name" value="RHS repeat-associated core"/>
    <property type="match status" value="5"/>
</dbReference>
<reference evidence="5 6" key="1">
    <citation type="submission" date="2017-08" db="EMBL/GenBank/DDBJ databases">
        <title>WGS of Clinical strains of the CDC Group NO-1 linked to zoonotic infections in humans.</title>
        <authorList>
            <person name="Bernier A.-M."/>
            <person name="Bernard K."/>
        </authorList>
    </citation>
    <scope>NUCLEOTIDE SEQUENCE [LARGE SCALE GENOMIC DNA]</scope>
    <source>
        <strain evidence="5 6">NML00-0135</strain>
    </source>
</reference>
<feature type="signal peptide" evidence="3">
    <location>
        <begin position="1"/>
        <end position="39"/>
    </location>
</feature>
<dbReference type="GO" id="GO:0050482">
    <property type="term" value="P:arachidonate secretion"/>
    <property type="evidence" value="ECO:0007669"/>
    <property type="project" value="InterPro"/>
</dbReference>
<feature type="chain" id="PRO_5013036450" description="Teneurin-like YD-shell domain-containing protein" evidence="3">
    <location>
        <begin position="40"/>
        <end position="1443"/>
    </location>
</feature>
<feature type="region of interest" description="Disordered" evidence="2">
    <location>
        <begin position="1216"/>
        <end position="1236"/>
    </location>
</feature>
<accession>A0A2A2AK01</accession>
<dbReference type="InterPro" id="IPR031325">
    <property type="entry name" value="RHS_repeat"/>
</dbReference>
<dbReference type="Proteomes" id="UP000218054">
    <property type="component" value="Unassembled WGS sequence"/>
</dbReference>
<dbReference type="PRINTS" id="PR00394">
    <property type="entry name" value="RHSPROTEIN"/>
</dbReference>
<comment type="caution">
    <text evidence="5">The sequence shown here is derived from an EMBL/GenBank/DDBJ whole genome shotgun (WGS) entry which is preliminary data.</text>
</comment>
<feature type="compositionally biased region" description="Low complexity" evidence="2">
    <location>
        <begin position="1220"/>
        <end position="1236"/>
    </location>
</feature>
<feature type="compositionally biased region" description="Low complexity" evidence="2">
    <location>
        <begin position="930"/>
        <end position="945"/>
    </location>
</feature>
<evidence type="ECO:0000256" key="1">
    <source>
        <dbReference type="ARBA" id="ARBA00022737"/>
    </source>
</evidence>
<dbReference type="InterPro" id="IPR022385">
    <property type="entry name" value="Rhs_assc_core"/>
</dbReference>
<evidence type="ECO:0000256" key="3">
    <source>
        <dbReference type="SAM" id="SignalP"/>
    </source>
</evidence>
<dbReference type="SUPFAM" id="SSF48619">
    <property type="entry name" value="Phospholipase A2, PLA2"/>
    <property type="match status" value="1"/>
</dbReference>
<feature type="region of interest" description="Disordered" evidence="2">
    <location>
        <begin position="1105"/>
        <end position="1131"/>
    </location>
</feature>
<keyword evidence="1" id="KW-0677">Repeat</keyword>
<evidence type="ECO:0000313" key="6">
    <source>
        <dbReference type="Proteomes" id="UP000218054"/>
    </source>
</evidence>
<dbReference type="InterPro" id="IPR036444">
    <property type="entry name" value="PLipase_A2_dom_sf"/>
</dbReference>